<proteinExistence type="predicted"/>
<evidence type="ECO:0000256" key="1">
    <source>
        <dbReference type="SAM" id="MobiDB-lite"/>
    </source>
</evidence>
<dbReference type="Proteomes" id="UP001360953">
    <property type="component" value="Unassembled WGS sequence"/>
</dbReference>
<comment type="caution">
    <text evidence="2">The sequence shown here is derived from an EMBL/GenBank/DDBJ whole genome shotgun (WGS) entry which is preliminary data.</text>
</comment>
<sequence>MCKRYVPIYQCRHRDHVPQPELYLCQRALAAFTWQSQKAPSISLTNASFVLQKLAARTAGCLRESTSELALYYQVQPEWCDACLANGQATARAAVLEADELPFKRGDVGAWIPWKEGVEVARSERTEAQERVWVQDLRARPVQTYWRTVAAEKVCEDGEGMDEDEHEGESSHCKSEKSASMLPDRYAQTKELVSRCCDLISLSGSSPEKN</sequence>
<dbReference type="GeneID" id="92030885"/>
<feature type="compositionally biased region" description="Acidic residues" evidence="1">
    <location>
        <begin position="158"/>
        <end position="167"/>
    </location>
</feature>
<keyword evidence="3" id="KW-1185">Reference proteome</keyword>
<evidence type="ECO:0000313" key="3">
    <source>
        <dbReference type="Proteomes" id="UP001360953"/>
    </source>
</evidence>
<gene>
    <name evidence="2" type="ORF">J3D65DRAFT_600615</name>
</gene>
<protein>
    <submittedName>
        <fullName evidence="2">Uncharacterized protein</fullName>
    </submittedName>
</protein>
<dbReference type="EMBL" id="JBBPEH010000003">
    <property type="protein sequence ID" value="KAK7540469.1"/>
    <property type="molecule type" value="Genomic_DNA"/>
</dbReference>
<organism evidence="2 3">
    <name type="scientific">Phyllosticta citribraziliensis</name>
    <dbReference type="NCBI Taxonomy" id="989973"/>
    <lineage>
        <taxon>Eukaryota</taxon>
        <taxon>Fungi</taxon>
        <taxon>Dikarya</taxon>
        <taxon>Ascomycota</taxon>
        <taxon>Pezizomycotina</taxon>
        <taxon>Dothideomycetes</taxon>
        <taxon>Dothideomycetes incertae sedis</taxon>
        <taxon>Botryosphaeriales</taxon>
        <taxon>Phyllostictaceae</taxon>
        <taxon>Phyllosticta</taxon>
    </lineage>
</organism>
<feature type="compositionally biased region" description="Basic and acidic residues" evidence="1">
    <location>
        <begin position="168"/>
        <end position="177"/>
    </location>
</feature>
<feature type="region of interest" description="Disordered" evidence="1">
    <location>
        <begin position="158"/>
        <end position="180"/>
    </location>
</feature>
<accession>A0ABR1M0F1</accession>
<evidence type="ECO:0000313" key="2">
    <source>
        <dbReference type="EMBL" id="KAK7540469.1"/>
    </source>
</evidence>
<dbReference type="RefSeq" id="XP_066657400.1">
    <property type="nucleotide sequence ID" value="XM_066797979.1"/>
</dbReference>
<reference evidence="2 3" key="1">
    <citation type="submission" date="2024-04" db="EMBL/GenBank/DDBJ databases">
        <title>Phyllosticta paracitricarpa is synonymous to the EU quarantine fungus P. citricarpa based on phylogenomic analyses.</title>
        <authorList>
            <consortium name="Lawrence Berkeley National Laboratory"/>
            <person name="Van ingen-buijs V.A."/>
            <person name="Van westerhoven A.C."/>
            <person name="Haridas S."/>
            <person name="Skiadas P."/>
            <person name="Martin F."/>
            <person name="Groenewald J.Z."/>
            <person name="Crous P.W."/>
            <person name="Seidl M.F."/>
        </authorList>
    </citation>
    <scope>NUCLEOTIDE SEQUENCE [LARGE SCALE GENOMIC DNA]</scope>
    <source>
        <strain evidence="2 3">CPC 17464</strain>
    </source>
</reference>
<name>A0ABR1M0F1_9PEZI</name>